<evidence type="ECO:0000256" key="1">
    <source>
        <dbReference type="SAM" id="Phobius"/>
    </source>
</evidence>
<organism evidence="2 3">
    <name type="scientific">Oryza rufipogon</name>
    <name type="common">Brownbeard rice</name>
    <name type="synonym">Asian wild rice</name>
    <dbReference type="NCBI Taxonomy" id="4529"/>
    <lineage>
        <taxon>Eukaryota</taxon>
        <taxon>Viridiplantae</taxon>
        <taxon>Streptophyta</taxon>
        <taxon>Embryophyta</taxon>
        <taxon>Tracheophyta</taxon>
        <taxon>Spermatophyta</taxon>
        <taxon>Magnoliopsida</taxon>
        <taxon>Liliopsida</taxon>
        <taxon>Poales</taxon>
        <taxon>Poaceae</taxon>
        <taxon>BOP clade</taxon>
        <taxon>Oryzoideae</taxon>
        <taxon>Oryzeae</taxon>
        <taxon>Oryzinae</taxon>
        <taxon>Oryza</taxon>
    </lineage>
</organism>
<keyword evidence="1" id="KW-1133">Transmembrane helix</keyword>
<accession>A0A0E0QP99</accession>
<sequence>MAICSQGCRVSGKSLVRWFTGLAAATPLGVVTSWGVVEGYPLPCLMSFSRWAMAAFLDVVTTVVASFLEPLLCGVAVGLAASGHA</sequence>
<reference evidence="3" key="1">
    <citation type="submission" date="2013-06" db="EMBL/GenBank/DDBJ databases">
        <authorList>
            <person name="Zhao Q."/>
        </authorList>
    </citation>
    <scope>NUCLEOTIDE SEQUENCE</scope>
    <source>
        <strain evidence="3">cv. W1943</strain>
    </source>
</reference>
<name>A0A0E0QP99_ORYRU</name>
<dbReference type="Gramene" id="ORUFI09G04730.1">
    <property type="protein sequence ID" value="ORUFI09G04730.1"/>
    <property type="gene ID" value="ORUFI09G04730"/>
</dbReference>
<dbReference type="HOGENOM" id="CLU_095854_2_0_1"/>
<dbReference type="OMA" id="SQGEERW"/>
<feature type="transmembrane region" description="Helical" evidence="1">
    <location>
        <begin position="15"/>
        <end position="36"/>
    </location>
</feature>
<evidence type="ECO:0000313" key="3">
    <source>
        <dbReference type="Proteomes" id="UP000008022"/>
    </source>
</evidence>
<proteinExistence type="predicted"/>
<dbReference type="EnsemblPlants" id="ORUFI09G04730.1">
    <property type="protein sequence ID" value="ORUFI09G04730.1"/>
    <property type="gene ID" value="ORUFI09G04730"/>
</dbReference>
<reference evidence="2" key="2">
    <citation type="submission" date="2015-06" db="UniProtKB">
        <authorList>
            <consortium name="EnsemblPlants"/>
        </authorList>
    </citation>
    <scope>IDENTIFICATION</scope>
</reference>
<protein>
    <submittedName>
        <fullName evidence="2">Uncharacterized protein</fullName>
    </submittedName>
</protein>
<keyword evidence="1" id="KW-0472">Membrane</keyword>
<keyword evidence="1" id="KW-0812">Transmembrane</keyword>
<dbReference type="AlphaFoldDB" id="A0A0E0QP99"/>
<dbReference type="Proteomes" id="UP000008022">
    <property type="component" value="Unassembled WGS sequence"/>
</dbReference>
<evidence type="ECO:0000313" key="2">
    <source>
        <dbReference type="EnsemblPlants" id="ORUFI09G04730.1"/>
    </source>
</evidence>
<keyword evidence="3" id="KW-1185">Reference proteome</keyword>
<feature type="transmembrane region" description="Helical" evidence="1">
    <location>
        <begin position="56"/>
        <end position="81"/>
    </location>
</feature>